<comment type="similarity">
    <text evidence="2">Belongs to the peptidase M1 family.</text>
</comment>
<sequence>MEPAEARLMVPCFDEPAFKAPWNVTVIHPKGTTAISNNLELKTEKNGDWVTTTFHQTPKMSSYLLALMVSEFTYAEKYTESGVRFFFTLYVSFSDMVALPDFTSGAMENWGMITYRENNLLYDDKLYGPESKRRIAQVVAHELGHMHYIKKFAYDNAEAADLWTAFDEVVGGVKSLDNMKVLDYADEWTSQMAFPLVTVERSDSNRVKLTQNRYLKTPKTPDPKRYRNPKYGFKWDIPIWYQAGNGEEKFAWLRRSRWLDTYSKILGAKRLWTPFRDAS</sequence>
<dbReference type="InterPro" id="IPR001930">
    <property type="entry name" value="Peptidase_M1"/>
</dbReference>
<dbReference type="GO" id="GO:0008270">
    <property type="term" value="F:zinc ion binding"/>
    <property type="evidence" value="ECO:0007669"/>
    <property type="project" value="InterPro"/>
</dbReference>
<evidence type="ECO:0000256" key="5">
    <source>
        <dbReference type="ARBA" id="ARBA00022801"/>
    </source>
</evidence>
<evidence type="ECO:0000256" key="3">
    <source>
        <dbReference type="ARBA" id="ARBA00022670"/>
    </source>
</evidence>
<dbReference type="GO" id="GO:0016020">
    <property type="term" value="C:membrane"/>
    <property type="evidence" value="ECO:0007669"/>
    <property type="project" value="TreeGrafter"/>
</dbReference>
<dbReference type="Pfam" id="PF17900">
    <property type="entry name" value="Peptidase_M1_N"/>
    <property type="match status" value="1"/>
</dbReference>
<name>A0A3P7LAD2_STRVU</name>
<keyword evidence="4" id="KW-0479">Metal-binding</keyword>
<dbReference type="InterPro" id="IPR050344">
    <property type="entry name" value="Peptidase_M1_aminopeptidases"/>
</dbReference>
<dbReference type="SUPFAM" id="SSF55486">
    <property type="entry name" value="Metalloproteases ('zincins'), catalytic domain"/>
    <property type="match status" value="2"/>
</dbReference>
<dbReference type="InterPro" id="IPR045357">
    <property type="entry name" value="Aminopeptidase_N-like_N"/>
</dbReference>
<evidence type="ECO:0000256" key="2">
    <source>
        <dbReference type="ARBA" id="ARBA00010136"/>
    </source>
</evidence>
<dbReference type="EMBL" id="UYYB01096551">
    <property type="protein sequence ID" value="VDM76212.1"/>
    <property type="molecule type" value="Genomic_DNA"/>
</dbReference>
<dbReference type="InterPro" id="IPR027268">
    <property type="entry name" value="Peptidase_M4/M1_CTD_sf"/>
</dbReference>
<organism evidence="10 11">
    <name type="scientific">Strongylus vulgaris</name>
    <name type="common">Blood worm</name>
    <dbReference type="NCBI Taxonomy" id="40348"/>
    <lineage>
        <taxon>Eukaryota</taxon>
        <taxon>Metazoa</taxon>
        <taxon>Ecdysozoa</taxon>
        <taxon>Nematoda</taxon>
        <taxon>Chromadorea</taxon>
        <taxon>Rhabditida</taxon>
        <taxon>Rhabditina</taxon>
        <taxon>Rhabditomorpha</taxon>
        <taxon>Strongyloidea</taxon>
        <taxon>Strongylidae</taxon>
        <taxon>Strongylus</taxon>
    </lineage>
</organism>
<dbReference type="Proteomes" id="UP000270094">
    <property type="component" value="Unassembled WGS sequence"/>
</dbReference>
<dbReference type="GO" id="GO:0042277">
    <property type="term" value="F:peptide binding"/>
    <property type="evidence" value="ECO:0007669"/>
    <property type="project" value="TreeGrafter"/>
</dbReference>
<dbReference type="SUPFAM" id="SSF63737">
    <property type="entry name" value="Leukotriene A4 hydrolase N-terminal domain"/>
    <property type="match status" value="1"/>
</dbReference>
<dbReference type="GO" id="GO:0006508">
    <property type="term" value="P:proteolysis"/>
    <property type="evidence" value="ECO:0007669"/>
    <property type="project" value="UniProtKB-KW"/>
</dbReference>
<evidence type="ECO:0000256" key="6">
    <source>
        <dbReference type="ARBA" id="ARBA00022833"/>
    </source>
</evidence>
<feature type="domain" description="Aminopeptidase N-like N-terminal" evidence="9">
    <location>
        <begin position="1"/>
        <end position="64"/>
    </location>
</feature>
<dbReference type="OrthoDB" id="510539at2759"/>
<keyword evidence="5" id="KW-0378">Hydrolase</keyword>
<accession>A0A3P7LAD2</accession>
<evidence type="ECO:0000256" key="1">
    <source>
        <dbReference type="ARBA" id="ARBA00001947"/>
    </source>
</evidence>
<keyword evidence="11" id="KW-1185">Reference proteome</keyword>
<keyword evidence="6" id="KW-0862">Zinc</keyword>
<dbReference type="GO" id="GO:0043171">
    <property type="term" value="P:peptide catabolic process"/>
    <property type="evidence" value="ECO:0007669"/>
    <property type="project" value="TreeGrafter"/>
</dbReference>
<dbReference type="PANTHER" id="PTHR11533">
    <property type="entry name" value="PROTEASE M1 ZINC METALLOPROTEASE"/>
    <property type="match status" value="1"/>
</dbReference>
<dbReference type="GO" id="GO:0005737">
    <property type="term" value="C:cytoplasm"/>
    <property type="evidence" value="ECO:0007669"/>
    <property type="project" value="TreeGrafter"/>
</dbReference>
<evidence type="ECO:0000313" key="11">
    <source>
        <dbReference type="Proteomes" id="UP000270094"/>
    </source>
</evidence>
<evidence type="ECO:0000313" key="10">
    <source>
        <dbReference type="EMBL" id="VDM76212.1"/>
    </source>
</evidence>
<keyword evidence="3" id="KW-0645">Protease</keyword>
<dbReference type="InterPro" id="IPR014782">
    <property type="entry name" value="Peptidase_M1_dom"/>
</dbReference>
<protein>
    <submittedName>
        <fullName evidence="10">Uncharacterized protein</fullName>
    </submittedName>
</protein>
<evidence type="ECO:0000259" key="9">
    <source>
        <dbReference type="Pfam" id="PF17900"/>
    </source>
</evidence>
<evidence type="ECO:0000259" key="8">
    <source>
        <dbReference type="Pfam" id="PF01433"/>
    </source>
</evidence>
<dbReference type="PANTHER" id="PTHR11533:SF301">
    <property type="entry name" value="AMINOPEPTIDASE"/>
    <property type="match status" value="1"/>
</dbReference>
<gene>
    <name evidence="10" type="ORF">SVUK_LOCUS11210</name>
</gene>
<dbReference type="GO" id="GO:0005615">
    <property type="term" value="C:extracellular space"/>
    <property type="evidence" value="ECO:0007669"/>
    <property type="project" value="TreeGrafter"/>
</dbReference>
<dbReference type="GO" id="GO:0070006">
    <property type="term" value="F:metalloaminopeptidase activity"/>
    <property type="evidence" value="ECO:0007669"/>
    <property type="project" value="TreeGrafter"/>
</dbReference>
<proteinExistence type="inferred from homology"/>
<comment type="cofactor">
    <cofactor evidence="1">
        <name>Zn(2+)</name>
        <dbReference type="ChEBI" id="CHEBI:29105"/>
    </cofactor>
</comment>
<dbReference type="Gene3D" id="1.10.390.10">
    <property type="entry name" value="Neutral Protease Domain 2"/>
    <property type="match status" value="1"/>
</dbReference>
<keyword evidence="7" id="KW-0482">Metalloprotease</keyword>
<dbReference type="AlphaFoldDB" id="A0A3P7LAD2"/>
<dbReference type="Pfam" id="PF01433">
    <property type="entry name" value="Peptidase_M1"/>
    <property type="match status" value="1"/>
</dbReference>
<dbReference type="Gene3D" id="2.60.40.1730">
    <property type="entry name" value="tricorn interacting facor f3 domain"/>
    <property type="match status" value="1"/>
</dbReference>
<dbReference type="InterPro" id="IPR042097">
    <property type="entry name" value="Aminopeptidase_N-like_N_sf"/>
</dbReference>
<feature type="domain" description="Peptidase M1 membrane alanine aminopeptidase" evidence="8">
    <location>
        <begin position="91"/>
        <end position="146"/>
    </location>
</feature>
<evidence type="ECO:0000256" key="4">
    <source>
        <dbReference type="ARBA" id="ARBA00022723"/>
    </source>
</evidence>
<evidence type="ECO:0000256" key="7">
    <source>
        <dbReference type="ARBA" id="ARBA00023049"/>
    </source>
</evidence>
<dbReference type="PRINTS" id="PR00756">
    <property type="entry name" value="ALADIPTASE"/>
</dbReference>
<dbReference type="Gene3D" id="2.60.40.1910">
    <property type="match status" value="1"/>
</dbReference>
<reference evidence="10 11" key="1">
    <citation type="submission" date="2018-11" db="EMBL/GenBank/DDBJ databases">
        <authorList>
            <consortium name="Pathogen Informatics"/>
        </authorList>
    </citation>
    <scope>NUCLEOTIDE SEQUENCE [LARGE SCALE GENOMIC DNA]</scope>
</reference>